<feature type="signal peptide" evidence="2">
    <location>
        <begin position="1"/>
        <end position="19"/>
    </location>
</feature>
<dbReference type="InterPro" id="IPR011990">
    <property type="entry name" value="TPR-like_helical_dom_sf"/>
</dbReference>
<protein>
    <submittedName>
        <fullName evidence="3">Uncharacterized protein</fullName>
    </submittedName>
</protein>
<dbReference type="SMART" id="SM00028">
    <property type="entry name" value="TPR"/>
    <property type="match status" value="3"/>
</dbReference>
<gene>
    <name evidence="3" type="ORF">BSZ37_12520</name>
</gene>
<dbReference type="PROSITE" id="PS50005">
    <property type="entry name" value="TPR"/>
    <property type="match status" value="1"/>
</dbReference>
<keyword evidence="4" id="KW-1185">Reference proteome</keyword>
<dbReference type="InterPro" id="IPR019734">
    <property type="entry name" value="TPR_rpt"/>
</dbReference>
<evidence type="ECO:0000313" key="4">
    <source>
        <dbReference type="Proteomes" id="UP000216339"/>
    </source>
</evidence>
<keyword evidence="1" id="KW-0802">TPR repeat</keyword>
<dbReference type="SUPFAM" id="SSF48452">
    <property type="entry name" value="TPR-like"/>
    <property type="match status" value="2"/>
</dbReference>
<reference evidence="3 4" key="1">
    <citation type="submission" date="2016-11" db="EMBL/GenBank/DDBJ databases">
        <title>Study of marine rhodopsin-containing bacteria.</title>
        <authorList>
            <person name="Yoshizawa S."/>
            <person name="Kumagai Y."/>
            <person name="Kogure K."/>
        </authorList>
    </citation>
    <scope>NUCLEOTIDE SEQUENCE [LARGE SCALE GENOMIC DNA]</scope>
    <source>
        <strain evidence="3 4">SAORIC-28</strain>
    </source>
</reference>
<evidence type="ECO:0000256" key="2">
    <source>
        <dbReference type="SAM" id="SignalP"/>
    </source>
</evidence>
<dbReference type="Gene3D" id="1.25.40.10">
    <property type="entry name" value="Tetratricopeptide repeat domain"/>
    <property type="match status" value="2"/>
</dbReference>
<feature type="chain" id="PRO_5012153762" evidence="2">
    <location>
        <begin position="20"/>
        <end position="510"/>
    </location>
</feature>
<dbReference type="Pfam" id="PF13176">
    <property type="entry name" value="TPR_7"/>
    <property type="match status" value="1"/>
</dbReference>
<dbReference type="OrthoDB" id="1466726at2"/>
<dbReference type="AlphaFoldDB" id="A0A271J2K6"/>
<accession>A0A271J2K6</accession>
<comment type="caution">
    <text evidence="3">The sequence shown here is derived from an EMBL/GenBank/DDBJ whole genome shotgun (WGS) entry which is preliminary data.</text>
</comment>
<dbReference type="EMBL" id="MQWD01000001">
    <property type="protein sequence ID" value="PAP77195.1"/>
    <property type="molecule type" value="Genomic_DNA"/>
</dbReference>
<name>A0A271J2K6_9BACT</name>
<dbReference type="Pfam" id="PF13432">
    <property type="entry name" value="TPR_16"/>
    <property type="match status" value="2"/>
</dbReference>
<keyword evidence="2" id="KW-0732">Signal</keyword>
<organism evidence="3 4">
    <name type="scientific">Rubrivirga marina</name>
    <dbReference type="NCBI Taxonomy" id="1196024"/>
    <lineage>
        <taxon>Bacteria</taxon>
        <taxon>Pseudomonadati</taxon>
        <taxon>Rhodothermota</taxon>
        <taxon>Rhodothermia</taxon>
        <taxon>Rhodothermales</taxon>
        <taxon>Rubricoccaceae</taxon>
        <taxon>Rubrivirga</taxon>
    </lineage>
</organism>
<sequence length="510" mass="55398">MIRPLLVLAFAAASVSAQPTPGGGADAPALSPAAQQALGLSDAGAALYARAYADALAFRLDDARAGFRRLGASEPESAAAAYGLESVALWEALVTEEDAVFDRFYALNDSLTARAEALGDAPGARLAVAAAKLHRALAFGRQERYTRAGNSFREACGQFRDLTEADALYGQGVCEVAAGSVPRTYRWLARLFGFTGSVSGGLDKLDRAARADAMLAVDATVALAISDATLNERRAGSVDRLVALADAWPESPVLAYLAGYHLLLDRRADEAEAVLRRAESSLQGEGVTPVPFLDAHLGTALFRQREFEAAAPILERYARTFRGRALVAQSTLYAGIAYEMTGDRRRAEALYRRVRAGRDYDVDLWAERDAESRLDAPMTDAQRALVVGGAAFDAGDYEEAVRVLQPIVTDSSLPEADRAEAAYRTGRARQAQEDWDEALRHFRLAADSPGDPLARWGPWSVYHMGEVFEATGDLDEAERHYERVLENETEFDYNKSLEQRTRAALERIGR</sequence>
<dbReference type="RefSeq" id="WP_095510861.1">
    <property type="nucleotide sequence ID" value="NZ_MQWD01000001.1"/>
</dbReference>
<proteinExistence type="predicted"/>
<dbReference type="Proteomes" id="UP000216339">
    <property type="component" value="Unassembled WGS sequence"/>
</dbReference>
<feature type="repeat" description="TPR" evidence="1">
    <location>
        <begin position="458"/>
        <end position="491"/>
    </location>
</feature>
<evidence type="ECO:0000256" key="1">
    <source>
        <dbReference type="PROSITE-ProRule" id="PRU00339"/>
    </source>
</evidence>
<evidence type="ECO:0000313" key="3">
    <source>
        <dbReference type="EMBL" id="PAP77195.1"/>
    </source>
</evidence>